<keyword evidence="3" id="KW-1185">Reference proteome</keyword>
<dbReference type="EMBL" id="CP086322">
    <property type="protein sequence ID" value="UQA97170.1"/>
    <property type="molecule type" value="Genomic_DNA"/>
</dbReference>
<sequence>MTGGAAASGPGAKASDESTQLIGVSPELRTALSALREQLAALAPAAETDEVGTQLDEAEAEAAATGQVSRGRLQWLRERLELGATAAAGLASAASVVQAIGQLLG</sequence>
<dbReference type="Proteomes" id="UP000830115">
    <property type="component" value="Chromosome"/>
</dbReference>
<organism evidence="2 3">
    <name type="scientific">Streptomyces halobius</name>
    <dbReference type="NCBI Taxonomy" id="2879846"/>
    <lineage>
        <taxon>Bacteria</taxon>
        <taxon>Bacillati</taxon>
        <taxon>Actinomycetota</taxon>
        <taxon>Actinomycetes</taxon>
        <taxon>Kitasatosporales</taxon>
        <taxon>Streptomycetaceae</taxon>
        <taxon>Streptomyces</taxon>
    </lineage>
</organism>
<evidence type="ECO:0000313" key="3">
    <source>
        <dbReference type="Proteomes" id="UP000830115"/>
    </source>
</evidence>
<evidence type="ECO:0000256" key="1">
    <source>
        <dbReference type="SAM" id="MobiDB-lite"/>
    </source>
</evidence>
<evidence type="ECO:0000313" key="2">
    <source>
        <dbReference type="EMBL" id="UQA97170.1"/>
    </source>
</evidence>
<accession>A0ABY4MHN2</accession>
<proteinExistence type="predicted"/>
<gene>
    <name evidence="2" type="ORF">K9S39_39640</name>
</gene>
<dbReference type="RefSeq" id="WP_248868088.1">
    <property type="nucleotide sequence ID" value="NZ_CP086322.1"/>
</dbReference>
<reference evidence="2" key="1">
    <citation type="submission" date="2021-10" db="EMBL/GenBank/DDBJ databases">
        <title>Streptomyces nigrumlapis sp.nov.,an antimicrobial producing actinobacterium isolated from Black Gobi rocks.</title>
        <authorList>
            <person name="Wen Y."/>
            <person name="Zhang W."/>
            <person name="Liu X.G."/>
        </authorList>
    </citation>
    <scope>NUCLEOTIDE SEQUENCE</scope>
    <source>
        <strain evidence="2">ST13-2-2</strain>
    </source>
</reference>
<protein>
    <submittedName>
        <fullName evidence="2">Uncharacterized protein</fullName>
    </submittedName>
</protein>
<feature type="compositionally biased region" description="Low complexity" evidence="1">
    <location>
        <begin position="1"/>
        <end position="13"/>
    </location>
</feature>
<feature type="region of interest" description="Disordered" evidence="1">
    <location>
        <begin position="1"/>
        <end position="20"/>
    </location>
</feature>
<name>A0ABY4MHN2_9ACTN</name>